<evidence type="ECO:0000256" key="2">
    <source>
        <dbReference type="ARBA" id="ARBA00023125"/>
    </source>
</evidence>
<evidence type="ECO:0000256" key="1">
    <source>
        <dbReference type="ARBA" id="ARBA00023015"/>
    </source>
</evidence>
<evidence type="ECO:0000256" key="4">
    <source>
        <dbReference type="PROSITE-ProRule" id="PRU00335"/>
    </source>
</evidence>
<dbReference type="AlphaFoldDB" id="A0A9D1MPM8"/>
<evidence type="ECO:0000313" key="6">
    <source>
        <dbReference type="EMBL" id="HIU63976.1"/>
    </source>
</evidence>
<name>A0A9D1MPM8_9FIRM</name>
<dbReference type="Pfam" id="PF17937">
    <property type="entry name" value="TetR_C_28"/>
    <property type="match status" value="1"/>
</dbReference>
<evidence type="ECO:0000313" key="7">
    <source>
        <dbReference type="Proteomes" id="UP000824099"/>
    </source>
</evidence>
<reference evidence="6" key="1">
    <citation type="submission" date="2020-10" db="EMBL/GenBank/DDBJ databases">
        <authorList>
            <person name="Gilroy R."/>
        </authorList>
    </citation>
    <scope>NUCLEOTIDE SEQUENCE</scope>
    <source>
        <strain evidence="6">CHK160-1198</strain>
    </source>
</reference>
<proteinExistence type="predicted"/>
<dbReference type="Pfam" id="PF00440">
    <property type="entry name" value="TetR_N"/>
    <property type="match status" value="1"/>
</dbReference>
<organism evidence="6 7">
    <name type="scientific">Candidatus Avacidaminococcus intestinavium</name>
    <dbReference type="NCBI Taxonomy" id="2840684"/>
    <lineage>
        <taxon>Bacteria</taxon>
        <taxon>Bacillati</taxon>
        <taxon>Bacillota</taxon>
        <taxon>Negativicutes</taxon>
        <taxon>Acidaminococcales</taxon>
        <taxon>Acidaminococcaceae</taxon>
        <taxon>Acidaminococcaceae incertae sedis</taxon>
        <taxon>Candidatus Avacidaminococcus</taxon>
    </lineage>
</organism>
<evidence type="ECO:0000256" key="3">
    <source>
        <dbReference type="ARBA" id="ARBA00023163"/>
    </source>
</evidence>
<dbReference type="PANTHER" id="PTHR30055:SF234">
    <property type="entry name" value="HTH-TYPE TRANSCRIPTIONAL REGULATOR BETI"/>
    <property type="match status" value="1"/>
</dbReference>
<accession>A0A9D1MPM8</accession>
<dbReference type="PROSITE" id="PS50977">
    <property type="entry name" value="HTH_TETR_2"/>
    <property type="match status" value="1"/>
</dbReference>
<dbReference type="PANTHER" id="PTHR30055">
    <property type="entry name" value="HTH-TYPE TRANSCRIPTIONAL REGULATOR RUTR"/>
    <property type="match status" value="1"/>
</dbReference>
<dbReference type="GO" id="GO:0000976">
    <property type="term" value="F:transcription cis-regulatory region binding"/>
    <property type="evidence" value="ECO:0007669"/>
    <property type="project" value="TreeGrafter"/>
</dbReference>
<dbReference type="InterPro" id="IPR041479">
    <property type="entry name" value="TetR_CgmR_C"/>
</dbReference>
<protein>
    <submittedName>
        <fullName evidence="6">TetR family transcriptional regulator</fullName>
    </submittedName>
</protein>
<dbReference type="GO" id="GO:0003700">
    <property type="term" value="F:DNA-binding transcription factor activity"/>
    <property type="evidence" value="ECO:0007669"/>
    <property type="project" value="TreeGrafter"/>
</dbReference>
<keyword evidence="3" id="KW-0804">Transcription</keyword>
<keyword evidence="2 4" id="KW-0238">DNA-binding</keyword>
<sequence length="185" mass="20703">MVNTSKKITTKRRILKAAAKIISERGVFALTLDAVAAEAQISKGGLLYHFAGKDKLMRAMKNFIMEKFVQQIHAYAAVDPCIVGRWTRGYLKTTFEQINTDLEMNAAFLSAVATDTTLVEEMAADFNELKKHIENDGLDPLKANVVRLAVDGLYYNQLYGITLTEREQAQLLPYLLAFTYEDSSA</sequence>
<dbReference type="Proteomes" id="UP000824099">
    <property type="component" value="Unassembled WGS sequence"/>
</dbReference>
<dbReference type="PRINTS" id="PR00455">
    <property type="entry name" value="HTHTETR"/>
</dbReference>
<dbReference type="EMBL" id="DVNI01000040">
    <property type="protein sequence ID" value="HIU63976.1"/>
    <property type="molecule type" value="Genomic_DNA"/>
</dbReference>
<keyword evidence="1" id="KW-0805">Transcription regulation</keyword>
<dbReference type="InterPro" id="IPR009057">
    <property type="entry name" value="Homeodomain-like_sf"/>
</dbReference>
<dbReference type="Gene3D" id="1.10.357.10">
    <property type="entry name" value="Tetracycline Repressor, domain 2"/>
    <property type="match status" value="1"/>
</dbReference>
<comment type="caution">
    <text evidence="6">The sequence shown here is derived from an EMBL/GenBank/DDBJ whole genome shotgun (WGS) entry which is preliminary data.</text>
</comment>
<feature type="domain" description="HTH tetR-type" evidence="5">
    <location>
        <begin position="8"/>
        <end position="68"/>
    </location>
</feature>
<evidence type="ECO:0000259" key="5">
    <source>
        <dbReference type="PROSITE" id="PS50977"/>
    </source>
</evidence>
<dbReference type="InterPro" id="IPR050109">
    <property type="entry name" value="HTH-type_TetR-like_transc_reg"/>
</dbReference>
<feature type="DNA-binding region" description="H-T-H motif" evidence="4">
    <location>
        <begin position="31"/>
        <end position="50"/>
    </location>
</feature>
<dbReference type="InterPro" id="IPR001647">
    <property type="entry name" value="HTH_TetR"/>
</dbReference>
<reference evidence="6" key="2">
    <citation type="journal article" date="2021" name="PeerJ">
        <title>Extensive microbial diversity within the chicken gut microbiome revealed by metagenomics and culture.</title>
        <authorList>
            <person name="Gilroy R."/>
            <person name="Ravi A."/>
            <person name="Getino M."/>
            <person name="Pursley I."/>
            <person name="Horton D.L."/>
            <person name="Alikhan N.F."/>
            <person name="Baker D."/>
            <person name="Gharbi K."/>
            <person name="Hall N."/>
            <person name="Watson M."/>
            <person name="Adriaenssens E.M."/>
            <person name="Foster-Nyarko E."/>
            <person name="Jarju S."/>
            <person name="Secka A."/>
            <person name="Antonio M."/>
            <person name="Oren A."/>
            <person name="Chaudhuri R.R."/>
            <person name="La Ragione R."/>
            <person name="Hildebrand F."/>
            <person name="Pallen M.J."/>
        </authorList>
    </citation>
    <scope>NUCLEOTIDE SEQUENCE</scope>
    <source>
        <strain evidence="6">CHK160-1198</strain>
    </source>
</reference>
<gene>
    <name evidence="6" type="ORF">IAB06_02875</name>
</gene>
<dbReference type="SUPFAM" id="SSF46689">
    <property type="entry name" value="Homeodomain-like"/>
    <property type="match status" value="1"/>
</dbReference>